<keyword evidence="15" id="KW-1133">Transmembrane helix</keyword>
<evidence type="ECO:0000256" key="13">
    <source>
        <dbReference type="ARBA" id="ARBA00023237"/>
    </source>
</evidence>
<protein>
    <recommendedName>
        <fullName evidence="20">Polysaccharide export outer membrane protein</fullName>
    </recommendedName>
</protein>
<feature type="domain" description="SLBB" evidence="17">
    <location>
        <begin position="147"/>
        <end position="226"/>
    </location>
</feature>
<keyword evidence="14" id="KW-0449">Lipoprotein</keyword>
<dbReference type="PANTHER" id="PTHR33619">
    <property type="entry name" value="POLYSACCHARIDE EXPORT PROTEIN GFCE-RELATED"/>
    <property type="match status" value="1"/>
</dbReference>
<evidence type="ECO:0000259" key="17">
    <source>
        <dbReference type="Pfam" id="PF22461"/>
    </source>
</evidence>
<comment type="caution">
    <text evidence="18">The sequence shown here is derived from an EMBL/GenBank/DDBJ whole genome shotgun (WGS) entry which is preliminary data.</text>
</comment>
<dbReference type="PANTHER" id="PTHR33619:SF3">
    <property type="entry name" value="POLYSACCHARIDE EXPORT PROTEIN GFCE-RELATED"/>
    <property type="match status" value="1"/>
</dbReference>
<dbReference type="PROSITE" id="PS51257">
    <property type="entry name" value="PROKAR_LIPOPROTEIN"/>
    <property type="match status" value="1"/>
</dbReference>
<evidence type="ECO:0008006" key="20">
    <source>
        <dbReference type="Google" id="ProtNLM"/>
    </source>
</evidence>
<keyword evidence="13" id="KW-0998">Cell outer membrane</keyword>
<dbReference type="Pfam" id="PF22461">
    <property type="entry name" value="SLBB_2"/>
    <property type="match status" value="1"/>
</dbReference>
<dbReference type="Gene3D" id="3.10.560.10">
    <property type="entry name" value="Outer membrane lipoprotein wza domain like"/>
    <property type="match status" value="1"/>
</dbReference>
<dbReference type="EMBL" id="SNRX01000008">
    <property type="protein sequence ID" value="KAA6302316.1"/>
    <property type="molecule type" value="Genomic_DNA"/>
</dbReference>
<keyword evidence="12" id="KW-0564">Palmitate</keyword>
<evidence type="ECO:0000256" key="14">
    <source>
        <dbReference type="ARBA" id="ARBA00023288"/>
    </source>
</evidence>
<keyword evidence="8" id="KW-0625">Polysaccharide transport</keyword>
<reference evidence="18 19" key="1">
    <citation type="submission" date="2019-03" db="EMBL/GenBank/DDBJ databases">
        <title>Single cell metagenomics reveals metabolic interactions within the superorganism composed of flagellate Streblomastix strix and complex community of Bacteroidetes bacteria on its surface.</title>
        <authorList>
            <person name="Treitli S.C."/>
            <person name="Kolisko M."/>
            <person name="Husnik F."/>
            <person name="Keeling P."/>
            <person name="Hampl V."/>
        </authorList>
    </citation>
    <scope>NUCLEOTIDE SEQUENCE [LARGE SCALE GENOMIC DNA]</scope>
    <source>
        <strain evidence="18">St1</strain>
    </source>
</reference>
<dbReference type="InterPro" id="IPR003715">
    <property type="entry name" value="Poly_export_N"/>
</dbReference>
<dbReference type="Proteomes" id="UP000324575">
    <property type="component" value="Unassembled WGS sequence"/>
</dbReference>
<evidence type="ECO:0000256" key="12">
    <source>
        <dbReference type="ARBA" id="ARBA00023139"/>
    </source>
</evidence>
<dbReference type="GO" id="GO:0046930">
    <property type="term" value="C:pore complex"/>
    <property type="evidence" value="ECO:0007669"/>
    <property type="project" value="UniProtKB-KW"/>
</dbReference>
<accession>A0A5M8P1T5</accession>
<evidence type="ECO:0000256" key="2">
    <source>
        <dbReference type="ARBA" id="ARBA00009450"/>
    </source>
</evidence>
<evidence type="ECO:0000313" key="19">
    <source>
        <dbReference type="Proteomes" id="UP000324575"/>
    </source>
</evidence>
<evidence type="ECO:0000256" key="15">
    <source>
        <dbReference type="SAM" id="Phobius"/>
    </source>
</evidence>
<keyword evidence="11 15" id="KW-0472">Membrane</keyword>
<comment type="subcellular location">
    <subcellularLocation>
        <location evidence="1">Cell outer membrane</location>
        <topology evidence="1">Multi-pass membrane protein</topology>
    </subcellularLocation>
</comment>
<dbReference type="InterPro" id="IPR049712">
    <property type="entry name" value="Poly_export"/>
</dbReference>
<feature type="transmembrane region" description="Helical" evidence="15">
    <location>
        <begin position="244"/>
        <end position="266"/>
    </location>
</feature>
<keyword evidence="3" id="KW-0813">Transport</keyword>
<organism evidence="18 19">
    <name type="scientific">Candidatus Ordinivivax streblomastigis</name>
    <dbReference type="NCBI Taxonomy" id="2540710"/>
    <lineage>
        <taxon>Bacteria</taxon>
        <taxon>Pseudomonadati</taxon>
        <taxon>Bacteroidota</taxon>
        <taxon>Bacteroidia</taxon>
        <taxon>Bacteroidales</taxon>
        <taxon>Candidatus Ordinivivax</taxon>
    </lineage>
</organism>
<gene>
    <name evidence="18" type="ORF">EZS26_001429</name>
</gene>
<evidence type="ECO:0000259" key="16">
    <source>
        <dbReference type="Pfam" id="PF02563"/>
    </source>
</evidence>
<evidence type="ECO:0000256" key="5">
    <source>
        <dbReference type="ARBA" id="ARBA00022597"/>
    </source>
</evidence>
<dbReference type="InterPro" id="IPR054765">
    <property type="entry name" value="SLBB_dom"/>
</dbReference>
<evidence type="ECO:0000256" key="11">
    <source>
        <dbReference type="ARBA" id="ARBA00023136"/>
    </source>
</evidence>
<dbReference type="GO" id="GO:0009279">
    <property type="term" value="C:cell outer membrane"/>
    <property type="evidence" value="ECO:0007669"/>
    <property type="project" value="UniProtKB-SubCell"/>
</dbReference>
<keyword evidence="10" id="KW-0626">Porin</keyword>
<dbReference type="Gene3D" id="3.30.1950.10">
    <property type="entry name" value="wza like domain"/>
    <property type="match status" value="1"/>
</dbReference>
<keyword evidence="6 15" id="KW-0812">Transmembrane</keyword>
<comment type="similarity">
    <text evidence="2">Belongs to the BexD/CtrA/VexA family.</text>
</comment>
<keyword evidence="7" id="KW-0732">Signal</keyword>
<dbReference type="GO" id="GO:0015288">
    <property type="term" value="F:porin activity"/>
    <property type="evidence" value="ECO:0007669"/>
    <property type="project" value="UniProtKB-KW"/>
</dbReference>
<dbReference type="AlphaFoldDB" id="A0A5M8P1T5"/>
<evidence type="ECO:0000256" key="7">
    <source>
        <dbReference type="ARBA" id="ARBA00022729"/>
    </source>
</evidence>
<evidence type="ECO:0000256" key="6">
    <source>
        <dbReference type="ARBA" id="ARBA00022692"/>
    </source>
</evidence>
<proteinExistence type="inferred from homology"/>
<dbReference type="GO" id="GO:0006811">
    <property type="term" value="P:monoatomic ion transport"/>
    <property type="evidence" value="ECO:0007669"/>
    <property type="project" value="UniProtKB-KW"/>
</dbReference>
<dbReference type="GO" id="GO:0015159">
    <property type="term" value="F:polysaccharide transmembrane transporter activity"/>
    <property type="evidence" value="ECO:0007669"/>
    <property type="project" value="InterPro"/>
</dbReference>
<evidence type="ECO:0000256" key="1">
    <source>
        <dbReference type="ARBA" id="ARBA00004571"/>
    </source>
</evidence>
<evidence type="ECO:0000256" key="3">
    <source>
        <dbReference type="ARBA" id="ARBA00022448"/>
    </source>
</evidence>
<evidence type="ECO:0000256" key="4">
    <source>
        <dbReference type="ARBA" id="ARBA00022452"/>
    </source>
</evidence>
<evidence type="ECO:0000313" key="18">
    <source>
        <dbReference type="EMBL" id="KAA6302316.1"/>
    </source>
</evidence>
<evidence type="ECO:0000256" key="10">
    <source>
        <dbReference type="ARBA" id="ARBA00023114"/>
    </source>
</evidence>
<keyword evidence="4" id="KW-1134">Transmembrane beta strand</keyword>
<keyword evidence="9" id="KW-0406">Ion transport</keyword>
<dbReference type="Pfam" id="PF02563">
    <property type="entry name" value="Poly_export"/>
    <property type="match status" value="1"/>
</dbReference>
<name>A0A5M8P1T5_9BACT</name>
<evidence type="ECO:0000256" key="9">
    <source>
        <dbReference type="ARBA" id="ARBA00023065"/>
    </source>
</evidence>
<evidence type="ECO:0000256" key="8">
    <source>
        <dbReference type="ARBA" id="ARBA00023047"/>
    </source>
</evidence>
<keyword evidence="5" id="KW-0762">Sugar transport</keyword>
<feature type="domain" description="Polysaccharide export protein N-terminal" evidence="16">
    <location>
        <begin position="42"/>
        <end position="142"/>
    </location>
</feature>
<sequence>MKLKFWILSLPTLFLFSCQSPKNIAYLQNFDTYLQSQSAEENVDYEAKIKCNDRLLITVSSPVLNQEQVAQFNLPMNTYLTPGQTTLFQSSAIQTFAVDKDGAINYPVIGMIQIAGLRRSEAVELIKEQVAKFIPDPIVNIQFISFKVTVLGEVARVGQIEVHDERISIFDALGAAGDLTIYGDRRHVNVIRENNGKKSLQQLDLTQSSIFTSPYYYLQQNDVVYVEPNKTRKKDSRISSNDNFVLSVYSISLSTISLLVTLYNVFLK</sequence>